<gene>
    <name evidence="2" type="ORF">FOF44_00065</name>
</gene>
<name>A0A557PGX0_9VIBR</name>
<accession>A0A557PGX0</accession>
<dbReference type="AlphaFoldDB" id="A0A557PGX0"/>
<evidence type="ECO:0000313" key="2">
    <source>
        <dbReference type="EMBL" id="TVO39900.1"/>
    </source>
</evidence>
<dbReference type="EMBL" id="VMKJ01000001">
    <property type="protein sequence ID" value="TVO39900.1"/>
    <property type="molecule type" value="Genomic_DNA"/>
</dbReference>
<dbReference type="RefSeq" id="WP_144229606.1">
    <property type="nucleotide sequence ID" value="NZ_CANNCB010000028.1"/>
</dbReference>
<dbReference type="Proteomes" id="UP000319828">
    <property type="component" value="Unassembled WGS sequence"/>
</dbReference>
<organism evidence="2 3">
    <name type="scientific">Vibrio algivorus</name>
    <dbReference type="NCBI Taxonomy" id="1667024"/>
    <lineage>
        <taxon>Bacteria</taxon>
        <taxon>Pseudomonadati</taxon>
        <taxon>Pseudomonadota</taxon>
        <taxon>Gammaproteobacteria</taxon>
        <taxon>Vibrionales</taxon>
        <taxon>Vibrionaceae</taxon>
        <taxon>Vibrio</taxon>
    </lineage>
</organism>
<evidence type="ECO:0000313" key="3">
    <source>
        <dbReference type="Proteomes" id="UP000319828"/>
    </source>
</evidence>
<sequence>MQKYYRHNEIFIGLDERNMPLFIPLNIFMSDIMPKTIKLKKNSQGVSLQTLLEQVNQIQASGAQHQPPPKRQDEIPPLTIEEKQCASDLMAQFESRLQSQIHEKR</sequence>
<protein>
    <submittedName>
        <fullName evidence="2">Uncharacterized protein</fullName>
    </submittedName>
</protein>
<comment type="caution">
    <text evidence="2">The sequence shown here is derived from an EMBL/GenBank/DDBJ whole genome shotgun (WGS) entry which is preliminary data.</text>
</comment>
<proteinExistence type="predicted"/>
<feature type="region of interest" description="Disordered" evidence="1">
    <location>
        <begin position="59"/>
        <end position="78"/>
    </location>
</feature>
<reference evidence="2 3" key="1">
    <citation type="submission" date="2019-07" db="EMBL/GenBank/DDBJ databases">
        <title>The draft genome sequence of Vibrio algivorus M1486.</title>
        <authorList>
            <person name="Meng X."/>
        </authorList>
    </citation>
    <scope>NUCLEOTIDE SEQUENCE [LARGE SCALE GENOMIC DNA]</scope>
    <source>
        <strain evidence="2 3">M1486</strain>
    </source>
</reference>
<evidence type="ECO:0000256" key="1">
    <source>
        <dbReference type="SAM" id="MobiDB-lite"/>
    </source>
</evidence>